<protein>
    <submittedName>
        <fullName evidence="3">Uncharacterized protein</fullName>
    </submittedName>
</protein>
<keyword evidence="5" id="KW-1185">Reference proteome</keyword>
<dbReference type="EMBL" id="JYDS01000384">
    <property type="protein sequence ID" value="KRZ09216.1"/>
    <property type="molecule type" value="Genomic_DNA"/>
</dbReference>
<organism evidence="3 6">
    <name type="scientific">Trichinella pseudospiralis</name>
    <name type="common">Parasitic roundworm</name>
    <dbReference type="NCBI Taxonomy" id="6337"/>
    <lineage>
        <taxon>Eukaryota</taxon>
        <taxon>Metazoa</taxon>
        <taxon>Ecdysozoa</taxon>
        <taxon>Nematoda</taxon>
        <taxon>Enoplea</taxon>
        <taxon>Dorylaimia</taxon>
        <taxon>Trichinellida</taxon>
        <taxon>Trichinellidae</taxon>
        <taxon>Trichinella</taxon>
    </lineage>
</organism>
<evidence type="ECO:0000313" key="2">
    <source>
        <dbReference type="EMBL" id="KRZ09216.1"/>
    </source>
</evidence>
<proteinExistence type="predicted"/>
<evidence type="ECO:0000313" key="3">
    <source>
        <dbReference type="EMBL" id="KRZ30781.1"/>
    </source>
</evidence>
<dbReference type="Proteomes" id="UP000054826">
    <property type="component" value="Unassembled WGS sequence"/>
</dbReference>
<sequence>LFVVGIVKIGRSKFACNLKNWQNDVGQDRCSFLFFFIFCSNLEKAIVEVKKKKTIALLRVVSVLLMDNNDACECTF</sequence>
<dbReference type="Proteomes" id="UP000054805">
    <property type="component" value="Unassembled WGS sequence"/>
</dbReference>
<dbReference type="AlphaFoldDB" id="A0A0V1J782"/>
<comment type="caution">
    <text evidence="3">The sequence shown here is derived from an EMBL/GenBank/DDBJ whole genome shotgun (WGS) entry which is preliminary data.</text>
</comment>
<dbReference type="EMBL" id="JYDR01000207">
    <property type="protein sequence ID" value="KRY65499.1"/>
    <property type="molecule type" value="Genomic_DNA"/>
</dbReference>
<dbReference type="EMBL" id="JYDV01000126">
    <property type="protein sequence ID" value="KRZ30781.1"/>
    <property type="molecule type" value="Genomic_DNA"/>
</dbReference>
<reference evidence="4 5" key="1">
    <citation type="submission" date="2015-01" db="EMBL/GenBank/DDBJ databases">
        <title>Evolution of Trichinella species and genotypes.</title>
        <authorList>
            <person name="Korhonen P.K."/>
            <person name="Edoardo P."/>
            <person name="Giuseppe L.R."/>
            <person name="Gasser R.B."/>
        </authorList>
    </citation>
    <scope>NUCLEOTIDE SEQUENCE [LARGE SCALE GENOMIC DNA]</scope>
    <source>
        <strain evidence="1">ISS13</strain>
        <strain evidence="3">ISS176</strain>
        <strain evidence="2">ISS588</strain>
    </source>
</reference>
<accession>A0A0V1J782</accession>
<name>A0A0V1J782_TRIPS</name>
<evidence type="ECO:0000313" key="1">
    <source>
        <dbReference type="EMBL" id="KRY65499.1"/>
    </source>
</evidence>
<evidence type="ECO:0000313" key="6">
    <source>
        <dbReference type="Proteomes" id="UP000054826"/>
    </source>
</evidence>
<evidence type="ECO:0000313" key="5">
    <source>
        <dbReference type="Proteomes" id="UP000054805"/>
    </source>
</evidence>
<dbReference type="Proteomes" id="UP000054632">
    <property type="component" value="Unassembled WGS sequence"/>
</dbReference>
<gene>
    <name evidence="1" type="ORF">T4A_13853</name>
    <name evidence="2" type="ORF">T4B_15329</name>
    <name evidence="3" type="ORF">T4C_6171</name>
</gene>
<evidence type="ECO:0000313" key="4">
    <source>
        <dbReference type="Proteomes" id="UP000054632"/>
    </source>
</evidence>
<feature type="non-terminal residue" evidence="3">
    <location>
        <position position="1"/>
    </location>
</feature>